<proteinExistence type="predicted"/>
<dbReference type="AlphaFoldDB" id="A0A1U6HTX1"/>
<evidence type="ECO:0000313" key="2">
    <source>
        <dbReference type="Proteomes" id="UP000190989"/>
    </source>
</evidence>
<sequence>MTEGKDDRTGRQAQFAESDPLHLVREALAQIRFGGIQLTVHQGKLVQMEVTEKHRFV</sequence>
<dbReference type="Pfam" id="PF10055">
    <property type="entry name" value="DUF2292"/>
    <property type="match status" value="1"/>
</dbReference>
<dbReference type="STRING" id="428990.SAMN06295987_10367"/>
<keyword evidence="2" id="KW-1185">Reference proteome</keyword>
<reference evidence="2" key="1">
    <citation type="submission" date="2017-02" db="EMBL/GenBank/DDBJ databases">
        <authorList>
            <person name="Varghese N."/>
            <person name="Submissions S."/>
        </authorList>
    </citation>
    <scope>NUCLEOTIDE SEQUENCE [LARGE SCALE GENOMIC DNA]</scope>
    <source>
        <strain evidence="2">SM117</strain>
    </source>
</reference>
<evidence type="ECO:0000313" key="1">
    <source>
        <dbReference type="EMBL" id="SLJ99256.1"/>
    </source>
</evidence>
<name>A0A1U6HTX1_9SPHN</name>
<dbReference type="EMBL" id="FVZE01000003">
    <property type="protein sequence ID" value="SLJ99256.1"/>
    <property type="molecule type" value="Genomic_DNA"/>
</dbReference>
<organism evidence="1 2">
    <name type="scientific">Novosphingobium mathurense</name>
    <dbReference type="NCBI Taxonomy" id="428990"/>
    <lineage>
        <taxon>Bacteria</taxon>
        <taxon>Pseudomonadati</taxon>
        <taxon>Pseudomonadota</taxon>
        <taxon>Alphaproteobacteria</taxon>
        <taxon>Sphingomonadales</taxon>
        <taxon>Sphingomonadaceae</taxon>
        <taxon>Novosphingobium</taxon>
    </lineage>
</organism>
<gene>
    <name evidence="1" type="ORF">SAMN06295987_10367</name>
</gene>
<dbReference type="Proteomes" id="UP000190989">
    <property type="component" value="Unassembled WGS sequence"/>
</dbReference>
<protein>
    <submittedName>
        <fullName evidence="1">Uncharacterized small protein</fullName>
    </submittedName>
</protein>
<accession>A0A1U6HTX1</accession>
<dbReference type="InterPro" id="IPR018743">
    <property type="entry name" value="DUF2292"/>
</dbReference>